<dbReference type="HOGENOM" id="CLU_022351_1_0_1"/>
<dbReference type="InterPro" id="IPR053781">
    <property type="entry name" value="F-box_AtFBL13-like"/>
</dbReference>
<keyword evidence="4" id="KW-1185">Reference proteome</keyword>
<dbReference type="InterPro" id="IPR055411">
    <property type="entry name" value="LRR_FXL15/At3g58940/PEG3-like"/>
</dbReference>
<dbReference type="STRING" id="4537.A0A0E0KNI1"/>
<dbReference type="Proteomes" id="UP000026962">
    <property type="component" value="Chromosome 4"/>
</dbReference>
<dbReference type="InterPro" id="IPR036047">
    <property type="entry name" value="F-box-like_dom_sf"/>
</dbReference>
<feature type="domain" description="F-box" evidence="2">
    <location>
        <begin position="40"/>
        <end position="88"/>
    </location>
</feature>
<name>A0A0E0KNI1_ORYPU</name>
<dbReference type="SUPFAM" id="SSF81383">
    <property type="entry name" value="F-box domain"/>
    <property type="match status" value="1"/>
</dbReference>
<feature type="compositionally biased region" description="Low complexity" evidence="1">
    <location>
        <begin position="441"/>
        <end position="450"/>
    </location>
</feature>
<organism evidence="3">
    <name type="scientific">Oryza punctata</name>
    <name type="common">Red rice</name>
    <dbReference type="NCBI Taxonomy" id="4537"/>
    <lineage>
        <taxon>Eukaryota</taxon>
        <taxon>Viridiplantae</taxon>
        <taxon>Streptophyta</taxon>
        <taxon>Embryophyta</taxon>
        <taxon>Tracheophyta</taxon>
        <taxon>Spermatophyta</taxon>
        <taxon>Magnoliopsida</taxon>
        <taxon>Liliopsida</taxon>
        <taxon>Poales</taxon>
        <taxon>Poaceae</taxon>
        <taxon>BOP clade</taxon>
        <taxon>Oryzoideae</taxon>
        <taxon>Oryzeae</taxon>
        <taxon>Oryzinae</taxon>
        <taxon>Oryza</taxon>
    </lineage>
</organism>
<dbReference type="InterPro" id="IPR001810">
    <property type="entry name" value="F-box_dom"/>
</dbReference>
<dbReference type="AlphaFoldDB" id="A0A0E0KNI1"/>
<dbReference type="Pfam" id="PF24758">
    <property type="entry name" value="LRR_At5g56370"/>
    <property type="match status" value="1"/>
</dbReference>
<feature type="region of interest" description="Disordered" evidence="1">
    <location>
        <begin position="1"/>
        <end position="40"/>
    </location>
</feature>
<evidence type="ECO:0000313" key="3">
    <source>
        <dbReference type="EnsemblPlants" id="OPUNC04G04780.1"/>
    </source>
</evidence>
<dbReference type="OMA" id="REDDWIT"/>
<feature type="region of interest" description="Disordered" evidence="1">
    <location>
        <begin position="437"/>
        <end position="456"/>
    </location>
</feature>
<proteinExistence type="predicted"/>
<dbReference type="eggNOG" id="ENOG502S2H2">
    <property type="taxonomic scope" value="Eukaryota"/>
</dbReference>
<dbReference type="Gramene" id="OPUNC04G04780.1">
    <property type="protein sequence ID" value="OPUNC04G04780.1"/>
    <property type="gene ID" value="OPUNC04G04780"/>
</dbReference>
<dbReference type="EnsemblPlants" id="OPUNC04G04780.1">
    <property type="protein sequence ID" value="OPUNC04G04780.1"/>
    <property type="gene ID" value="OPUNC04G04780"/>
</dbReference>
<dbReference type="Gene3D" id="1.20.1280.50">
    <property type="match status" value="1"/>
</dbReference>
<dbReference type="Pfam" id="PF00646">
    <property type="entry name" value="F-box"/>
    <property type="match status" value="1"/>
</dbReference>
<dbReference type="Gene3D" id="3.80.10.10">
    <property type="entry name" value="Ribonuclease Inhibitor"/>
    <property type="match status" value="1"/>
</dbReference>
<evidence type="ECO:0000313" key="4">
    <source>
        <dbReference type="Proteomes" id="UP000026962"/>
    </source>
</evidence>
<protein>
    <recommendedName>
        <fullName evidence="2">F-box domain-containing protein</fullName>
    </recommendedName>
</protein>
<reference evidence="3" key="1">
    <citation type="submission" date="2015-04" db="UniProtKB">
        <authorList>
            <consortium name="EnsemblPlants"/>
        </authorList>
    </citation>
    <scope>IDENTIFICATION</scope>
</reference>
<reference evidence="3" key="2">
    <citation type="submission" date="2018-05" db="EMBL/GenBank/DDBJ databases">
        <title>OpunRS2 (Oryza punctata Reference Sequence Version 2).</title>
        <authorList>
            <person name="Zhang J."/>
            <person name="Kudrna D."/>
            <person name="Lee S."/>
            <person name="Talag J."/>
            <person name="Welchert J."/>
            <person name="Wing R.A."/>
        </authorList>
    </citation>
    <scope>NUCLEOTIDE SEQUENCE [LARGE SCALE GENOMIC DNA]</scope>
</reference>
<dbReference type="SUPFAM" id="SSF52047">
    <property type="entry name" value="RNI-like"/>
    <property type="match status" value="1"/>
</dbReference>
<dbReference type="InterPro" id="IPR050232">
    <property type="entry name" value="FBL13/AtMIF1-like"/>
</dbReference>
<dbReference type="InterPro" id="IPR032675">
    <property type="entry name" value="LRR_dom_sf"/>
</dbReference>
<sequence>MAPQSKKRPIAGGGQDEDNHGKAMDSHSKKRRIAGGGDGEDRISELPDDLLGHILSFLPNNVAARTAVLSRRWRYIFAYVHTISFEEEEGEREDDWITLFSDAEEKKSMSRKLLDQMNAALLCRRRCAGRHVPLRSFHFAFDSYHQWDRVIVDAWVNYVVRHSSQELHLDLRFWIGPICGGGGGERHRFSTIVDSEPLLPGLIYDLPRSLYSCVALQTLCLTYCDLNLPESIDLPFLKTMRLTGIHGSGSRIQRLISSCPRLADLTLEALGQLKTLSLLDKGLRSFALLCCHNVDSVAIDASELTTIAYRGTVPDDPSYAFSMLGSPAMSSCTVDFCSKELITSEEEFDSMRRFLAMFAGSTHLHLESDRLGSCIDSDLFPAAGFRTFTNLRRLELTGHVPDCGVAIAVRRILEMTPNLESLTLFLKPEKCNSTYCDSESDGSSDSGYISHSDDDDDTDVDDYSSNIGYNSHCDEDSDDSEEDSYPAVASFSAIRCLRRRVREINLVHYKADDGQATLARLLLSNALVLQRVCVVLTRDGLGMQRSKERRIKRWMVSRSAKAVFL</sequence>
<feature type="compositionally biased region" description="Basic and acidic residues" evidence="1">
    <location>
        <begin position="17"/>
        <end position="27"/>
    </location>
</feature>
<evidence type="ECO:0000256" key="1">
    <source>
        <dbReference type="SAM" id="MobiDB-lite"/>
    </source>
</evidence>
<dbReference type="CDD" id="cd22160">
    <property type="entry name" value="F-box_AtFBL13-like"/>
    <property type="match status" value="1"/>
</dbReference>
<accession>A0A0E0KNI1</accession>
<evidence type="ECO:0000259" key="2">
    <source>
        <dbReference type="PROSITE" id="PS50181"/>
    </source>
</evidence>
<dbReference type="PROSITE" id="PS50181">
    <property type="entry name" value="FBOX"/>
    <property type="match status" value="1"/>
</dbReference>
<dbReference type="PANTHER" id="PTHR31900:SF30">
    <property type="entry name" value="SUPERFAMILY PROTEIN, PUTATIVE-RELATED"/>
    <property type="match status" value="1"/>
</dbReference>
<dbReference type="PANTHER" id="PTHR31900">
    <property type="entry name" value="F-BOX/RNI SUPERFAMILY PROTEIN-RELATED"/>
    <property type="match status" value="1"/>
</dbReference>